<keyword evidence="13" id="KW-1133">Transmembrane helix</keyword>
<sequence length="481" mass="55597">MEKKVLIFQAFFVLFVIWILKKYRNYFRAVLLAFKLPGPAAVPIIGNVLYVKDTEAFLGLGIKMASYVPIFRAWIFFVPFFLVYEPEHLKVILANTKVSDKNFFYAIMHNFIGDGLITSTGEKWKKHRRLIQPHFQINILESYFEDFVAASDQILTKLSGQRHIQITRTINSCILNILHKTILGVDLKSEFDSPFRRGELLLLKRILKPWLLLDSVFKRSEMSKNESKQLSNLHQYVKQVLDDRRVEISKGSKTNCVLDRLIEISENDDFSDEDIVNEAVTFMLAGQDSVGAAIAFCLHYLAKYQNIQDKVYKEIDQIICGNYAQSIQLDQVNRMHYLEQCLKETMRLMPSIPLVARELTTDVTLENHTIPAGTNIFISPYATQRLAHIFPNPHEFDPDRFSQENIKNIHPYAYLPFSAGPRHCIGYKFAYLEMKTIIATIIKNYILALCPCHENLTPSYRVSLRAKGGVWLDMRLRNSVL</sequence>
<dbReference type="GO" id="GO:0004497">
    <property type="term" value="F:monooxygenase activity"/>
    <property type="evidence" value="ECO:0007669"/>
    <property type="project" value="UniProtKB-KW"/>
</dbReference>
<dbReference type="AlphaFoldDB" id="A0A9N9MUN6"/>
<comment type="function">
    <text evidence="2">May be involved in the metabolism of insect hormones and in the breakdown of synthetic insecticides.</text>
</comment>
<dbReference type="GO" id="GO:0020037">
    <property type="term" value="F:heme binding"/>
    <property type="evidence" value="ECO:0007669"/>
    <property type="project" value="InterPro"/>
</dbReference>
<evidence type="ECO:0000313" key="15">
    <source>
        <dbReference type="Proteomes" id="UP001152799"/>
    </source>
</evidence>
<keyword evidence="9 11" id="KW-0408">Iron</keyword>
<evidence type="ECO:0000256" key="13">
    <source>
        <dbReference type="SAM" id="Phobius"/>
    </source>
</evidence>
<keyword evidence="7 11" id="KW-0479">Metal-binding</keyword>
<dbReference type="Proteomes" id="UP001152799">
    <property type="component" value="Chromosome 6"/>
</dbReference>
<dbReference type="PRINTS" id="PR00465">
    <property type="entry name" value="EP450IV"/>
</dbReference>
<evidence type="ECO:0000256" key="3">
    <source>
        <dbReference type="ARBA" id="ARBA00004174"/>
    </source>
</evidence>
<dbReference type="EMBL" id="OU892282">
    <property type="protein sequence ID" value="CAG9770987.1"/>
    <property type="molecule type" value="Genomic_DNA"/>
</dbReference>
<evidence type="ECO:0000256" key="7">
    <source>
        <dbReference type="ARBA" id="ARBA00022723"/>
    </source>
</evidence>
<dbReference type="PANTHER" id="PTHR24291:SF177">
    <property type="entry name" value="CYTOCHROME P450 4AA1-RELATED"/>
    <property type="match status" value="1"/>
</dbReference>
<organism evidence="14 15">
    <name type="scientific">Ceutorhynchus assimilis</name>
    <name type="common">cabbage seed weevil</name>
    <dbReference type="NCBI Taxonomy" id="467358"/>
    <lineage>
        <taxon>Eukaryota</taxon>
        <taxon>Metazoa</taxon>
        <taxon>Ecdysozoa</taxon>
        <taxon>Arthropoda</taxon>
        <taxon>Hexapoda</taxon>
        <taxon>Insecta</taxon>
        <taxon>Pterygota</taxon>
        <taxon>Neoptera</taxon>
        <taxon>Endopterygota</taxon>
        <taxon>Coleoptera</taxon>
        <taxon>Polyphaga</taxon>
        <taxon>Cucujiformia</taxon>
        <taxon>Curculionidae</taxon>
        <taxon>Ceutorhynchinae</taxon>
        <taxon>Ceutorhynchus</taxon>
    </lineage>
</organism>
<feature type="transmembrane region" description="Helical" evidence="13">
    <location>
        <begin position="64"/>
        <end position="84"/>
    </location>
</feature>
<keyword evidence="10 12" id="KW-0503">Monooxygenase</keyword>
<dbReference type="InterPro" id="IPR036396">
    <property type="entry name" value="Cyt_P450_sf"/>
</dbReference>
<evidence type="ECO:0000256" key="9">
    <source>
        <dbReference type="ARBA" id="ARBA00023004"/>
    </source>
</evidence>
<dbReference type="InterPro" id="IPR002403">
    <property type="entry name" value="Cyt_P450_E_grp-IV"/>
</dbReference>
<feature type="binding site" description="axial binding residue" evidence="11">
    <location>
        <position position="424"/>
    </location>
    <ligand>
        <name>heme</name>
        <dbReference type="ChEBI" id="CHEBI:30413"/>
    </ligand>
    <ligandPart>
        <name>Fe</name>
        <dbReference type="ChEBI" id="CHEBI:18248"/>
    </ligandPart>
</feature>
<protein>
    <recommendedName>
        <fullName evidence="16">Cytochrome P450</fullName>
    </recommendedName>
</protein>
<keyword evidence="13" id="KW-0472">Membrane</keyword>
<proteinExistence type="inferred from homology"/>
<evidence type="ECO:0000313" key="14">
    <source>
        <dbReference type="EMBL" id="CAG9770987.1"/>
    </source>
</evidence>
<comment type="similarity">
    <text evidence="5 12">Belongs to the cytochrome P450 family.</text>
</comment>
<dbReference type="Pfam" id="PF00067">
    <property type="entry name" value="p450"/>
    <property type="match status" value="1"/>
</dbReference>
<dbReference type="PRINTS" id="PR00385">
    <property type="entry name" value="P450"/>
</dbReference>
<dbReference type="PROSITE" id="PS00086">
    <property type="entry name" value="CYTOCHROME_P450"/>
    <property type="match status" value="1"/>
</dbReference>
<comment type="cofactor">
    <cofactor evidence="1 11">
        <name>heme</name>
        <dbReference type="ChEBI" id="CHEBI:30413"/>
    </cofactor>
</comment>
<dbReference type="OrthoDB" id="1470350at2759"/>
<dbReference type="SUPFAM" id="SSF48264">
    <property type="entry name" value="Cytochrome P450"/>
    <property type="match status" value="1"/>
</dbReference>
<dbReference type="GO" id="GO:0005506">
    <property type="term" value="F:iron ion binding"/>
    <property type="evidence" value="ECO:0007669"/>
    <property type="project" value="InterPro"/>
</dbReference>
<dbReference type="InterPro" id="IPR050196">
    <property type="entry name" value="Cytochrome_P450_Monoox"/>
</dbReference>
<comment type="subcellular location">
    <subcellularLocation>
        <location evidence="4">Endoplasmic reticulum membrane</location>
        <topology evidence="4">Peripheral membrane protein</topology>
    </subcellularLocation>
    <subcellularLocation>
        <location evidence="3">Microsome membrane</location>
        <topology evidence="3">Peripheral membrane protein</topology>
    </subcellularLocation>
</comment>
<keyword evidence="8 12" id="KW-0560">Oxidoreductase</keyword>
<feature type="transmembrane region" description="Helical" evidence="13">
    <location>
        <begin position="30"/>
        <end position="52"/>
    </location>
</feature>
<evidence type="ECO:0000256" key="4">
    <source>
        <dbReference type="ARBA" id="ARBA00004406"/>
    </source>
</evidence>
<name>A0A9N9MUN6_9CUCU</name>
<gene>
    <name evidence="14" type="ORF">CEUTPL_LOCUS11429</name>
</gene>
<dbReference type="InterPro" id="IPR017972">
    <property type="entry name" value="Cyt_P450_CS"/>
</dbReference>
<evidence type="ECO:0000256" key="11">
    <source>
        <dbReference type="PIRSR" id="PIRSR602403-1"/>
    </source>
</evidence>
<evidence type="ECO:0000256" key="5">
    <source>
        <dbReference type="ARBA" id="ARBA00010617"/>
    </source>
</evidence>
<dbReference type="InterPro" id="IPR001128">
    <property type="entry name" value="Cyt_P450"/>
</dbReference>
<evidence type="ECO:0000256" key="10">
    <source>
        <dbReference type="ARBA" id="ARBA00023033"/>
    </source>
</evidence>
<dbReference type="CDD" id="cd20628">
    <property type="entry name" value="CYP4"/>
    <property type="match status" value="1"/>
</dbReference>
<evidence type="ECO:0008006" key="16">
    <source>
        <dbReference type="Google" id="ProtNLM"/>
    </source>
</evidence>
<evidence type="ECO:0000256" key="2">
    <source>
        <dbReference type="ARBA" id="ARBA00003690"/>
    </source>
</evidence>
<evidence type="ECO:0000256" key="8">
    <source>
        <dbReference type="ARBA" id="ARBA00023002"/>
    </source>
</evidence>
<dbReference type="PANTHER" id="PTHR24291">
    <property type="entry name" value="CYTOCHROME P450 FAMILY 4"/>
    <property type="match status" value="1"/>
</dbReference>
<keyword evidence="13" id="KW-0812">Transmembrane</keyword>
<dbReference type="GO" id="GO:0016705">
    <property type="term" value="F:oxidoreductase activity, acting on paired donors, with incorporation or reduction of molecular oxygen"/>
    <property type="evidence" value="ECO:0007669"/>
    <property type="project" value="InterPro"/>
</dbReference>
<reference evidence="14" key="1">
    <citation type="submission" date="2022-01" db="EMBL/GenBank/DDBJ databases">
        <authorList>
            <person name="King R."/>
        </authorList>
    </citation>
    <scope>NUCLEOTIDE SEQUENCE</scope>
</reference>
<evidence type="ECO:0000256" key="6">
    <source>
        <dbReference type="ARBA" id="ARBA00022617"/>
    </source>
</evidence>
<evidence type="ECO:0000256" key="12">
    <source>
        <dbReference type="RuleBase" id="RU000461"/>
    </source>
</evidence>
<dbReference type="Gene3D" id="1.10.630.10">
    <property type="entry name" value="Cytochrome P450"/>
    <property type="match status" value="1"/>
</dbReference>
<dbReference type="GO" id="GO:0005789">
    <property type="term" value="C:endoplasmic reticulum membrane"/>
    <property type="evidence" value="ECO:0007669"/>
    <property type="project" value="UniProtKB-SubCell"/>
</dbReference>
<evidence type="ECO:0000256" key="1">
    <source>
        <dbReference type="ARBA" id="ARBA00001971"/>
    </source>
</evidence>
<keyword evidence="15" id="KW-1185">Reference proteome</keyword>
<feature type="transmembrane region" description="Helical" evidence="13">
    <location>
        <begin position="6"/>
        <end position="23"/>
    </location>
</feature>
<keyword evidence="6 11" id="KW-0349">Heme</keyword>
<accession>A0A9N9MUN6</accession>